<gene>
    <name evidence="1" type="ORF">RM541_05765</name>
</gene>
<dbReference type="RefSeq" id="WP_311499263.1">
    <property type="nucleotide sequence ID" value="NZ_JAVRHN010000003.1"/>
</dbReference>
<dbReference type="Gene3D" id="3.30.110.190">
    <property type="match status" value="1"/>
</dbReference>
<dbReference type="InterPro" id="IPR025506">
    <property type="entry name" value="Abi_alpha"/>
</dbReference>
<comment type="caution">
    <text evidence="1">The sequence shown here is derived from an EMBL/GenBank/DDBJ whole genome shotgun (WGS) entry which is preliminary data.</text>
</comment>
<proteinExistence type="predicted"/>
<evidence type="ECO:0000313" key="1">
    <source>
        <dbReference type="EMBL" id="MDT0685860.1"/>
    </source>
</evidence>
<protein>
    <submittedName>
        <fullName evidence="1">DUF4393 domain-containing protein</fullName>
    </submittedName>
</protein>
<dbReference type="EMBL" id="JAVRHN010000003">
    <property type="protein sequence ID" value="MDT0685860.1"/>
    <property type="molecule type" value="Genomic_DNA"/>
</dbReference>
<keyword evidence="2" id="KW-1185">Reference proteome</keyword>
<dbReference type="Proteomes" id="UP001253848">
    <property type="component" value="Unassembled WGS sequence"/>
</dbReference>
<name>A0ABU3DQ81_9FLAO</name>
<dbReference type="Pfam" id="PF14337">
    <property type="entry name" value="Abi_alpha"/>
    <property type="match status" value="1"/>
</dbReference>
<sequence length="271" mass="31111">MSDEESNVNALIHLGQGKLVSKLYQDLLSKPSKKAGQALGTIVNVSNTVLWPIKWFNERTRLYFESNLKKYEEKLENLPEEEITPVPTEISNPILDRFSYVSNKELSDAFVKLLASASSSKKAKDAHPGFIQIIDRISPDEARILKYLATAIAIPVIDIKHINNPDNSAQYRLVIKGETGLKQKLILNWPDNLPIYLDNLESLGLISRKPYYLTVLETKFEKILEDLDPEIKKIFEKYNEEELRKVRIEDKGMYEKTNFGNMFIRACIRGH</sequence>
<reference evidence="1 2" key="1">
    <citation type="submission" date="2023-09" db="EMBL/GenBank/DDBJ databases">
        <authorList>
            <person name="Rey-Velasco X."/>
        </authorList>
    </citation>
    <scope>NUCLEOTIDE SEQUENCE [LARGE SCALE GENOMIC DNA]</scope>
    <source>
        <strain evidence="1 2">F225</strain>
    </source>
</reference>
<organism evidence="1 2">
    <name type="scientific">Autumnicola psychrophila</name>
    <dbReference type="NCBI Taxonomy" id="3075592"/>
    <lineage>
        <taxon>Bacteria</taxon>
        <taxon>Pseudomonadati</taxon>
        <taxon>Bacteroidota</taxon>
        <taxon>Flavobacteriia</taxon>
        <taxon>Flavobacteriales</taxon>
        <taxon>Flavobacteriaceae</taxon>
        <taxon>Autumnicola</taxon>
    </lineage>
</organism>
<evidence type="ECO:0000313" key="2">
    <source>
        <dbReference type="Proteomes" id="UP001253848"/>
    </source>
</evidence>
<accession>A0ABU3DQ81</accession>